<organism evidence="2">
    <name type="scientific">Paraconexibacter sp. AEG42_29</name>
    <dbReference type="NCBI Taxonomy" id="2997339"/>
    <lineage>
        <taxon>Bacteria</taxon>
        <taxon>Bacillati</taxon>
        <taxon>Actinomycetota</taxon>
        <taxon>Thermoleophilia</taxon>
        <taxon>Solirubrobacterales</taxon>
        <taxon>Paraconexibacteraceae</taxon>
        <taxon>Paraconexibacter</taxon>
    </lineage>
</organism>
<accession>A0AAU7ARV8</accession>
<gene>
    <name evidence="2" type="ORF">DSM112329_01258</name>
</gene>
<keyword evidence="1" id="KW-0472">Membrane</keyword>
<keyword evidence="1" id="KW-0812">Transmembrane</keyword>
<feature type="transmembrane region" description="Helical" evidence="1">
    <location>
        <begin position="195"/>
        <end position="213"/>
    </location>
</feature>
<dbReference type="KEGG" id="parq:DSM112329_01258"/>
<feature type="transmembrane region" description="Helical" evidence="1">
    <location>
        <begin position="97"/>
        <end position="119"/>
    </location>
</feature>
<dbReference type="EMBL" id="CP114014">
    <property type="protein sequence ID" value="XAY04425.1"/>
    <property type="molecule type" value="Genomic_DNA"/>
</dbReference>
<feature type="transmembrane region" description="Helical" evidence="1">
    <location>
        <begin position="414"/>
        <end position="435"/>
    </location>
</feature>
<feature type="transmembrane region" description="Helical" evidence="1">
    <location>
        <begin position="233"/>
        <end position="252"/>
    </location>
</feature>
<dbReference type="RefSeq" id="WP_354700964.1">
    <property type="nucleotide sequence ID" value="NZ_CP114014.1"/>
</dbReference>
<sequence length="699" mass="74164">MATTAAPPTHLEQLLPDPVVPVRQPSRKDAALDLAEPVGWTLASLTVVFWGLRMWAGSALYGPVNGLACAMTLAGLAGCVAAWTLEGRAATVARAALLGLWAAGFAVFALLMITANPAYGTDAMAFNQRAAELLVDGTNPYTASLASSLDRFMVPEQYHTWLLDGGQVDQLSYPALSFLVYVPALLLGAGMQTAFVVNIAAWTATIVLLFVLLPARLRWAALVLGTLTNYVDFAVGGVTDVTFMPFLLLALWRWDRFGDPAERSAARWLGPVALALAMCIKQTPWFVLPFLLVALAFEAQHRPVPRGWWRLPARYLVVVVGVFAVVNAPFVVWDPGAFLHGMLVPFVEPTVPAGQGLITLALFQRLGGQLVVFKLTGLAAVPLMLLVFTVGYRRLKPALIPLTAIVFFWSTRSYASYLIDLLPAAFVAGVTVRSAPAAATLGRRRGAAKVAVAAGCVAFAGLVTVALASPQPLEMRIVGMQTTGQQQSVRQITVKVHNNTGAAVTPVFSIMAGQYLTRAWRPKGSALVPAHGEATVTLAAPNQQSMPAIEGGWVVTAFSRRPDALSTSVGIPANADRLSMVPSTINAPVAVGQHVPVKVQLRNRLGAAQRRAGVRVSLGQVVYTQDGILGGETRINGSPVGQSPVTAVTDDRGLAHFDVVGATALEAPVFFQAWINPSGEAPHAYSAQLAITFTDPVAP</sequence>
<keyword evidence="1" id="KW-1133">Transmembrane helix</keyword>
<dbReference type="AlphaFoldDB" id="A0AAU7ARV8"/>
<evidence type="ECO:0000313" key="2">
    <source>
        <dbReference type="EMBL" id="XAY04425.1"/>
    </source>
</evidence>
<evidence type="ECO:0000256" key="1">
    <source>
        <dbReference type="SAM" id="Phobius"/>
    </source>
</evidence>
<feature type="transmembrane region" description="Helical" evidence="1">
    <location>
        <begin position="64"/>
        <end position="85"/>
    </location>
</feature>
<feature type="transmembrane region" description="Helical" evidence="1">
    <location>
        <begin position="315"/>
        <end position="333"/>
    </location>
</feature>
<name>A0AAU7ARV8_9ACTN</name>
<feature type="transmembrane region" description="Helical" evidence="1">
    <location>
        <begin position="447"/>
        <end position="468"/>
    </location>
</feature>
<protein>
    <recommendedName>
        <fullName evidence="3">DUF2029 domain-containing protein</fullName>
    </recommendedName>
</protein>
<feature type="transmembrane region" description="Helical" evidence="1">
    <location>
        <begin position="371"/>
        <end position="394"/>
    </location>
</feature>
<reference evidence="2" key="1">
    <citation type="submission" date="2022-12" db="EMBL/GenBank/DDBJ databases">
        <title>Paraconexibacter alkalitolerans sp. nov. and Baekduia alba sp. nov., isolated from soil and emended description of the genera Paraconexibacter (Chun et al., 2020) and Baekduia (An et al., 2020).</title>
        <authorList>
            <person name="Vieira S."/>
            <person name="Huber K.J."/>
            <person name="Geppert A."/>
            <person name="Wolf J."/>
            <person name="Neumann-Schaal M."/>
            <person name="Muesken M."/>
            <person name="Overmann J."/>
        </authorList>
    </citation>
    <scope>NUCLEOTIDE SEQUENCE</scope>
    <source>
        <strain evidence="2">AEG42_29</strain>
    </source>
</reference>
<proteinExistence type="predicted"/>
<evidence type="ECO:0008006" key="3">
    <source>
        <dbReference type="Google" id="ProtNLM"/>
    </source>
</evidence>
<feature type="transmembrane region" description="Helical" evidence="1">
    <location>
        <begin position="272"/>
        <end position="295"/>
    </location>
</feature>